<dbReference type="InterPro" id="IPR044068">
    <property type="entry name" value="CB"/>
</dbReference>
<evidence type="ECO:0000256" key="2">
    <source>
        <dbReference type="ARBA" id="ARBA00022908"/>
    </source>
</evidence>
<dbReference type="InterPro" id="IPR053876">
    <property type="entry name" value="Phage_int_M"/>
</dbReference>
<sequence>MSVKPLTVTEVKGMKPREKDYAVYDGFGLLLNVSKAGGKVWRFRYSHPITKKRQTYTIGRFPEFSLAEAREVRDELRRMIARGVDPVTEKKNRKIEMALKNLQTFESVANAWVAFKKGAELRKPTLNNIEYEVYKYLVPFFGKYSIDKITAPLAIKILDAVSDKNALQKKLISRLNEIMNYAVNCGALKINPLLKIKTAFAGKKNKSLAALPIERLPEFLSWWDSVPHKYQIAHNALLFQVLTMVRPGEAIQAEWSEIDFDAGLWVIPEHKMKCHREHVVPLSSQAISILRTMQEIKRGRYVFYSSRTKDAPMGRKTINTAIISSKFKGIVTLHGFRSMWSTLLNEEGFNPDVIEAALAHKSGDKIRDIYNRTTYLEQRKIMMQWVGDFFDEARKGVINRSCGKKGLRIVNG</sequence>
<dbReference type="InterPro" id="IPR011010">
    <property type="entry name" value="DNA_brk_join_enz"/>
</dbReference>
<dbReference type="Pfam" id="PF13356">
    <property type="entry name" value="Arm-DNA-bind_3"/>
    <property type="match status" value="1"/>
</dbReference>
<reference evidence="8 9" key="1">
    <citation type="submission" date="2019-12" db="EMBL/GenBank/DDBJ databases">
        <title>Enteriobacteria Tanzani isolates_10434.</title>
        <authorList>
            <person name="Subbiah M."/>
            <person name="Call D."/>
        </authorList>
    </citation>
    <scope>NUCLEOTIDE SEQUENCE [LARGE SCALE GENOMIC DNA]</scope>
    <source>
        <strain evidence="8 9">10434wD1</strain>
    </source>
</reference>
<evidence type="ECO:0000313" key="9">
    <source>
        <dbReference type="Proteomes" id="UP000436141"/>
    </source>
</evidence>
<dbReference type="GO" id="GO:0006310">
    <property type="term" value="P:DNA recombination"/>
    <property type="evidence" value="ECO:0007669"/>
    <property type="project" value="UniProtKB-KW"/>
</dbReference>
<dbReference type="SUPFAM" id="SSF56349">
    <property type="entry name" value="DNA breaking-rejoining enzymes"/>
    <property type="match status" value="1"/>
</dbReference>
<dbReference type="InterPro" id="IPR025166">
    <property type="entry name" value="Integrase_DNA_bind_dom"/>
</dbReference>
<comment type="caution">
    <text evidence="8">The sequence shown here is derived from an EMBL/GenBank/DDBJ whole genome shotgun (WGS) entry which is preliminary data.</text>
</comment>
<dbReference type="PROSITE" id="PS51898">
    <property type="entry name" value="TYR_RECOMBINASE"/>
    <property type="match status" value="1"/>
</dbReference>
<dbReference type="Proteomes" id="UP000436141">
    <property type="component" value="Unassembled WGS sequence"/>
</dbReference>
<dbReference type="InterPro" id="IPR050808">
    <property type="entry name" value="Phage_Integrase"/>
</dbReference>
<dbReference type="CDD" id="cd00801">
    <property type="entry name" value="INT_P4_C"/>
    <property type="match status" value="1"/>
</dbReference>
<dbReference type="GO" id="GO:0003677">
    <property type="term" value="F:DNA binding"/>
    <property type="evidence" value="ECO:0007669"/>
    <property type="project" value="UniProtKB-UniRule"/>
</dbReference>
<keyword evidence="4" id="KW-0233">DNA recombination</keyword>
<dbReference type="Pfam" id="PF00589">
    <property type="entry name" value="Phage_integrase"/>
    <property type="match status" value="1"/>
</dbReference>
<dbReference type="InterPro" id="IPR013762">
    <property type="entry name" value="Integrase-like_cat_sf"/>
</dbReference>
<proteinExistence type="inferred from homology"/>
<keyword evidence="2" id="KW-0229">DNA integration</keyword>
<dbReference type="InterPro" id="IPR038488">
    <property type="entry name" value="Integrase_DNA-bd_sf"/>
</dbReference>
<evidence type="ECO:0000256" key="1">
    <source>
        <dbReference type="ARBA" id="ARBA00008857"/>
    </source>
</evidence>
<evidence type="ECO:0000256" key="5">
    <source>
        <dbReference type="PROSITE-ProRule" id="PRU01248"/>
    </source>
</evidence>
<name>A0A6L7F8W9_ECOLX</name>
<dbReference type="InterPro" id="IPR002104">
    <property type="entry name" value="Integrase_catalytic"/>
</dbReference>
<accession>A0A6L7F8W9</accession>
<evidence type="ECO:0000259" key="6">
    <source>
        <dbReference type="PROSITE" id="PS51898"/>
    </source>
</evidence>
<dbReference type="RefSeq" id="WP_222689746.1">
    <property type="nucleotide sequence ID" value="NZ_CASDML010000159.1"/>
</dbReference>
<dbReference type="EMBL" id="WUIY01000034">
    <property type="protein sequence ID" value="MXI74551.1"/>
    <property type="molecule type" value="Genomic_DNA"/>
</dbReference>
<dbReference type="Gene3D" id="1.10.443.10">
    <property type="entry name" value="Intergrase catalytic core"/>
    <property type="match status" value="1"/>
</dbReference>
<feature type="domain" description="Core-binding (CB)" evidence="7">
    <location>
        <begin position="103"/>
        <end position="183"/>
    </location>
</feature>
<keyword evidence="3 5" id="KW-0238">DNA-binding</keyword>
<dbReference type="InterPro" id="IPR010998">
    <property type="entry name" value="Integrase_recombinase_N"/>
</dbReference>
<dbReference type="Pfam" id="PF22022">
    <property type="entry name" value="Phage_int_M"/>
    <property type="match status" value="1"/>
</dbReference>
<dbReference type="Gene3D" id="1.10.150.130">
    <property type="match status" value="1"/>
</dbReference>
<dbReference type="Gene3D" id="3.30.160.390">
    <property type="entry name" value="Integrase, DNA-binding domain"/>
    <property type="match status" value="1"/>
</dbReference>
<evidence type="ECO:0000313" key="8">
    <source>
        <dbReference type="EMBL" id="MXI74551.1"/>
    </source>
</evidence>
<feature type="domain" description="Tyr recombinase" evidence="6">
    <location>
        <begin position="206"/>
        <end position="383"/>
    </location>
</feature>
<dbReference type="PANTHER" id="PTHR30629">
    <property type="entry name" value="PROPHAGE INTEGRASE"/>
    <property type="match status" value="1"/>
</dbReference>
<evidence type="ECO:0000259" key="7">
    <source>
        <dbReference type="PROSITE" id="PS51900"/>
    </source>
</evidence>
<dbReference type="PANTHER" id="PTHR30629:SF6">
    <property type="entry name" value="PROPHAGE INTEGRASE INTA-RELATED"/>
    <property type="match status" value="1"/>
</dbReference>
<dbReference type="AlphaFoldDB" id="A0A6L7F8W9"/>
<evidence type="ECO:0000256" key="4">
    <source>
        <dbReference type="ARBA" id="ARBA00023172"/>
    </source>
</evidence>
<dbReference type="PROSITE" id="PS51900">
    <property type="entry name" value="CB"/>
    <property type="match status" value="1"/>
</dbReference>
<evidence type="ECO:0000256" key="3">
    <source>
        <dbReference type="ARBA" id="ARBA00023125"/>
    </source>
</evidence>
<organism evidence="8 9">
    <name type="scientific">Escherichia coli</name>
    <dbReference type="NCBI Taxonomy" id="562"/>
    <lineage>
        <taxon>Bacteria</taxon>
        <taxon>Pseudomonadati</taxon>
        <taxon>Pseudomonadota</taxon>
        <taxon>Gammaproteobacteria</taxon>
        <taxon>Enterobacterales</taxon>
        <taxon>Enterobacteriaceae</taxon>
        <taxon>Escherichia</taxon>
    </lineage>
</organism>
<protein>
    <submittedName>
        <fullName evidence="8">Tyrosine-type recombinase/integrase</fullName>
    </submittedName>
</protein>
<comment type="similarity">
    <text evidence="1">Belongs to the 'phage' integrase family.</text>
</comment>
<gene>
    <name evidence="8" type="ORF">GRW05_09735</name>
</gene>
<dbReference type="GO" id="GO:0015074">
    <property type="term" value="P:DNA integration"/>
    <property type="evidence" value="ECO:0007669"/>
    <property type="project" value="UniProtKB-KW"/>
</dbReference>